<accession>A0A0F5H0L9</accession>
<sequence length="208" mass="24325">MQHIFGAITLELGTFSNFYNGFNFRSKHLLNNKLEIGSIIKIKDIYNDGSINFSLSNKFNLKNYKTNLEKFKVNKNNILISAVGSLGKIGFVNREEKNCFINQGIVKIEVLENLAMPEFIYFYLTSMINDWLKIKELKSALSYINTEDISKIKLLIPPLAFQNKIISYLNSFRKICSDFNIVLPVEENKRKTQYEHYKNKIFNYLETY</sequence>
<comment type="subunit">
    <text evidence="4">The methyltransferase is composed of M and S polypeptides.</text>
</comment>
<dbReference type="InterPro" id="IPR044946">
    <property type="entry name" value="Restrct_endonuc_typeI_TRD_sf"/>
</dbReference>
<evidence type="ECO:0000259" key="5">
    <source>
        <dbReference type="Pfam" id="PF01420"/>
    </source>
</evidence>
<dbReference type="Pfam" id="PF01420">
    <property type="entry name" value="Methylase_S"/>
    <property type="match status" value="1"/>
</dbReference>
<proteinExistence type="inferred from homology"/>
<dbReference type="EMBL" id="JZXN01000016">
    <property type="protein sequence ID" value="KKB26866.1"/>
    <property type="molecule type" value="Genomic_DNA"/>
</dbReference>
<evidence type="ECO:0000256" key="1">
    <source>
        <dbReference type="ARBA" id="ARBA00010923"/>
    </source>
</evidence>
<keyword evidence="3" id="KW-0238">DNA-binding</keyword>
<feature type="domain" description="Type I restriction modification DNA specificity" evidence="5">
    <location>
        <begin position="34"/>
        <end position="178"/>
    </location>
</feature>
<evidence type="ECO:0000256" key="2">
    <source>
        <dbReference type="ARBA" id="ARBA00022747"/>
    </source>
</evidence>
<dbReference type="AlphaFoldDB" id="A0A0F5H0L9"/>
<name>A0A0F5H0L9_9BACT</name>
<comment type="caution">
    <text evidence="6">The sequence shown here is derived from an EMBL/GenBank/DDBJ whole genome shotgun (WGS) entry which is preliminary data.</text>
</comment>
<dbReference type="GO" id="GO:0003677">
    <property type="term" value="F:DNA binding"/>
    <property type="evidence" value="ECO:0007669"/>
    <property type="project" value="UniProtKB-KW"/>
</dbReference>
<evidence type="ECO:0000256" key="3">
    <source>
        <dbReference type="ARBA" id="ARBA00023125"/>
    </source>
</evidence>
<evidence type="ECO:0000313" key="7">
    <source>
        <dbReference type="Proteomes" id="UP000033750"/>
    </source>
</evidence>
<protein>
    <submittedName>
        <fullName evidence="6">Type I restriction-modification system, specificity subunit S</fullName>
    </submittedName>
</protein>
<comment type="similarity">
    <text evidence="1">Belongs to the type-I restriction system S methylase family.</text>
</comment>
<dbReference type="PATRIC" id="fig|1264554.4.peg.493"/>
<gene>
    <name evidence="6" type="ORF">MMELEA_05490</name>
</gene>
<dbReference type="SUPFAM" id="SSF116734">
    <property type="entry name" value="DNA methylase specificity domain"/>
    <property type="match status" value="1"/>
</dbReference>
<dbReference type="PANTHER" id="PTHR43140">
    <property type="entry name" value="TYPE-1 RESTRICTION ENZYME ECOKI SPECIFICITY PROTEIN"/>
    <property type="match status" value="1"/>
</dbReference>
<dbReference type="STRING" id="29561.MM26B8_00440"/>
<keyword evidence="7" id="KW-1185">Reference proteome</keyword>
<dbReference type="Proteomes" id="UP000033750">
    <property type="component" value="Unassembled WGS sequence"/>
</dbReference>
<dbReference type="Gene3D" id="3.90.220.20">
    <property type="entry name" value="DNA methylase specificity domains"/>
    <property type="match status" value="1"/>
</dbReference>
<dbReference type="PANTHER" id="PTHR43140:SF1">
    <property type="entry name" value="TYPE I RESTRICTION ENZYME ECOKI SPECIFICITY SUBUNIT"/>
    <property type="match status" value="1"/>
</dbReference>
<dbReference type="GO" id="GO:0009307">
    <property type="term" value="P:DNA restriction-modification system"/>
    <property type="evidence" value="ECO:0007669"/>
    <property type="project" value="UniProtKB-KW"/>
</dbReference>
<organism evidence="6 7">
    <name type="scientific">Mycoplasmopsis meleagridis ATCC 25294</name>
    <dbReference type="NCBI Taxonomy" id="1264554"/>
    <lineage>
        <taxon>Bacteria</taxon>
        <taxon>Bacillati</taxon>
        <taxon>Mycoplasmatota</taxon>
        <taxon>Mycoplasmoidales</taxon>
        <taxon>Metamycoplasmataceae</taxon>
        <taxon>Mycoplasmopsis</taxon>
    </lineage>
</organism>
<keyword evidence="2" id="KW-0680">Restriction system</keyword>
<reference evidence="6 7" key="1">
    <citation type="submission" date="2015-03" db="EMBL/GenBank/DDBJ databases">
        <title>Genome sequence of Mycoplasma meleagridis strain ATCC 25294.</title>
        <authorList>
            <person name="Yacoub E."/>
            <person name="Blanchard A."/>
            <person name="Sirand-Pugnet P."/>
            <person name="Mardassi B.B.A."/>
        </authorList>
    </citation>
    <scope>NUCLEOTIDE SEQUENCE [LARGE SCALE GENOMIC DNA]</scope>
    <source>
        <strain evidence="6 7">ATCC 25294</strain>
    </source>
</reference>
<dbReference type="InterPro" id="IPR051212">
    <property type="entry name" value="Type-I_RE_S_subunit"/>
</dbReference>
<evidence type="ECO:0000256" key="4">
    <source>
        <dbReference type="ARBA" id="ARBA00038652"/>
    </source>
</evidence>
<evidence type="ECO:0000313" key="6">
    <source>
        <dbReference type="EMBL" id="KKB26866.1"/>
    </source>
</evidence>
<dbReference type="InterPro" id="IPR000055">
    <property type="entry name" value="Restrct_endonuc_typeI_TRD"/>
</dbReference>